<keyword evidence="1" id="KW-0808">Transferase</keyword>
<dbReference type="InterPro" id="IPR016181">
    <property type="entry name" value="Acyl_CoA_acyltransferase"/>
</dbReference>
<name>A0A2V0P3P2_9CHLO</name>
<evidence type="ECO:0000256" key="1">
    <source>
        <dbReference type="ARBA" id="ARBA00022679"/>
    </source>
</evidence>
<dbReference type="InterPro" id="IPR045039">
    <property type="entry name" value="NSI-like"/>
</dbReference>
<dbReference type="Pfam" id="PF00583">
    <property type="entry name" value="Acetyltransf_1"/>
    <property type="match status" value="1"/>
</dbReference>
<dbReference type="Proteomes" id="UP000247498">
    <property type="component" value="Unassembled WGS sequence"/>
</dbReference>
<dbReference type="CDD" id="cd04301">
    <property type="entry name" value="NAT_SF"/>
    <property type="match status" value="1"/>
</dbReference>
<comment type="caution">
    <text evidence="5">The sequence shown here is derived from an EMBL/GenBank/DDBJ whole genome shotgun (WGS) entry which is preliminary data.</text>
</comment>
<dbReference type="InterPro" id="IPR000182">
    <property type="entry name" value="GNAT_dom"/>
</dbReference>
<dbReference type="STRING" id="307507.A0A2V0P3P2"/>
<dbReference type="SUPFAM" id="SSF55729">
    <property type="entry name" value="Acyl-CoA N-acyltransferases (Nat)"/>
    <property type="match status" value="1"/>
</dbReference>
<sequence>MRAQQAVGARPGPRAAPARRRATDAAALGVAQPSARRGPRPRRLFDNSPHITYTVGKRDVTPEELQRLFRLCAADAAAASGSRARRSHWRHWTQEPEETVEKLRTALHGSVAIAAAFTRDPRLLADDSDDEDGAPSPPSSLGSSLGDDEDYGASSSGGSFSSGGSGAWRSPLLQWGSALLGGRRQPRLVGFARAAGDYSLVATVLEVAVHPDLRGMGIGAKLLKRIVNQVCASDVGDIGLVAPSELRPFFQGCSFDLDREASVPMVLRGLEGGGAAEVARVAANERLRELLRDAELP</sequence>
<dbReference type="OrthoDB" id="2744543at2759"/>
<evidence type="ECO:0000313" key="5">
    <source>
        <dbReference type="EMBL" id="GBF94491.1"/>
    </source>
</evidence>
<dbReference type="GO" id="GO:0008080">
    <property type="term" value="F:N-acetyltransferase activity"/>
    <property type="evidence" value="ECO:0007669"/>
    <property type="project" value="InterPro"/>
</dbReference>
<protein>
    <recommendedName>
        <fullName evidence="4">N-acetyltransferase domain-containing protein</fullName>
    </recommendedName>
</protein>
<accession>A0A2V0P3P2</accession>
<keyword evidence="6" id="KW-1185">Reference proteome</keyword>
<evidence type="ECO:0000313" key="6">
    <source>
        <dbReference type="Proteomes" id="UP000247498"/>
    </source>
</evidence>
<evidence type="ECO:0000256" key="3">
    <source>
        <dbReference type="SAM" id="MobiDB-lite"/>
    </source>
</evidence>
<dbReference type="GO" id="GO:0005737">
    <property type="term" value="C:cytoplasm"/>
    <property type="evidence" value="ECO:0007669"/>
    <property type="project" value="TreeGrafter"/>
</dbReference>
<feature type="region of interest" description="Disordered" evidence="3">
    <location>
        <begin position="124"/>
        <end position="165"/>
    </location>
</feature>
<dbReference type="GO" id="GO:0006048">
    <property type="term" value="P:UDP-N-acetylglucosamine biosynthetic process"/>
    <property type="evidence" value="ECO:0007669"/>
    <property type="project" value="UniProtKB-UniPathway"/>
</dbReference>
<dbReference type="PANTHER" id="PTHR43626:SF4">
    <property type="entry name" value="GCN5-RELATED N-ACETYLTRANSFERASE 2, CHLOROPLASTIC"/>
    <property type="match status" value="1"/>
</dbReference>
<dbReference type="Gene3D" id="3.40.630.30">
    <property type="match status" value="1"/>
</dbReference>
<organism evidence="5 6">
    <name type="scientific">Raphidocelis subcapitata</name>
    <dbReference type="NCBI Taxonomy" id="307507"/>
    <lineage>
        <taxon>Eukaryota</taxon>
        <taxon>Viridiplantae</taxon>
        <taxon>Chlorophyta</taxon>
        <taxon>core chlorophytes</taxon>
        <taxon>Chlorophyceae</taxon>
        <taxon>CS clade</taxon>
        <taxon>Sphaeropleales</taxon>
        <taxon>Selenastraceae</taxon>
        <taxon>Raphidocelis</taxon>
    </lineage>
</organism>
<evidence type="ECO:0000256" key="2">
    <source>
        <dbReference type="ARBA" id="ARBA00023315"/>
    </source>
</evidence>
<reference evidence="5 6" key="1">
    <citation type="journal article" date="2018" name="Sci. Rep.">
        <title>Raphidocelis subcapitata (=Pseudokirchneriella subcapitata) provides an insight into genome evolution and environmental adaptations in the Sphaeropleales.</title>
        <authorList>
            <person name="Suzuki S."/>
            <person name="Yamaguchi H."/>
            <person name="Nakajima N."/>
            <person name="Kawachi M."/>
        </authorList>
    </citation>
    <scope>NUCLEOTIDE SEQUENCE [LARGE SCALE GENOMIC DNA]</scope>
    <source>
        <strain evidence="5 6">NIES-35</strain>
    </source>
</reference>
<dbReference type="InParanoid" id="A0A2V0P3P2"/>
<dbReference type="UniPathway" id="UPA00113">
    <property type="reaction ID" value="UER00529"/>
</dbReference>
<keyword evidence="2" id="KW-0012">Acyltransferase</keyword>
<dbReference type="PANTHER" id="PTHR43626">
    <property type="entry name" value="ACYL-COA N-ACYLTRANSFERASE"/>
    <property type="match status" value="1"/>
</dbReference>
<evidence type="ECO:0000259" key="4">
    <source>
        <dbReference type="Pfam" id="PF00583"/>
    </source>
</evidence>
<proteinExistence type="predicted"/>
<feature type="region of interest" description="Disordered" evidence="3">
    <location>
        <begin position="1"/>
        <end position="47"/>
    </location>
</feature>
<feature type="domain" description="N-acetyltransferase" evidence="4">
    <location>
        <begin position="176"/>
        <end position="228"/>
    </location>
</feature>
<gene>
    <name evidence="5" type="ORF">Rsub_07025</name>
</gene>
<dbReference type="EMBL" id="BDRX01000052">
    <property type="protein sequence ID" value="GBF94491.1"/>
    <property type="molecule type" value="Genomic_DNA"/>
</dbReference>
<feature type="compositionally biased region" description="Low complexity" evidence="3">
    <location>
        <begin position="1"/>
        <end position="16"/>
    </location>
</feature>
<dbReference type="AlphaFoldDB" id="A0A2V0P3P2"/>